<keyword evidence="2" id="KW-1185">Reference proteome</keyword>
<proteinExistence type="predicted"/>
<reference key="1">
    <citation type="journal article" date="2011" name="Mol. Biol. Evol.">
        <title>Unity in variety -- the pan-genome of the Chlamydiae.</title>
        <authorList>
            <person name="Collingro A."/>
            <person name="Tischler P."/>
            <person name="Weinmaier T."/>
            <person name="Penz T."/>
            <person name="Heinz E."/>
            <person name="Brunham R.C."/>
            <person name="Read T.D."/>
            <person name="Bavoil P.M."/>
            <person name="Sachse K."/>
            <person name="Kahane S."/>
            <person name="Friedman M.G."/>
            <person name="Rattei T."/>
            <person name="Myers G.S.A."/>
            <person name="Horn M."/>
        </authorList>
    </citation>
    <scope>NUCLEOTIDE SEQUENCE</scope>
    <source>
        <strain>Z</strain>
    </source>
</reference>
<gene>
    <name evidence="1" type="ordered locus">SNE_A19630</name>
</gene>
<dbReference type="EMBL" id="FR872582">
    <property type="protein sequence ID" value="CCB89840.1"/>
    <property type="molecule type" value="Genomic_DNA"/>
</dbReference>
<evidence type="ECO:0000313" key="2">
    <source>
        <dbReference type="Proteomes" id="UP000000496"/>
    </source>
</evidence>
<accession>F8L3I1</accession>
<dbReference type="Proteomes" id="UP000000496">
    <property type="component" value="Chromosome gsn.131"/>
</dbReference>
<sequence length="98" mass="11370">MSPPPLILYNPLFKLFLILVNPYFHIPFPFFHDGDFGINLNSGFLSLIFRDFSLPSQPFCLEKDRLALPIGKNTENLRELSLLRLSKINPEFSLLQYV</sequence>
<dbReference type="HOGENOM" id="CLU_2332124_0_0_0"/>
<reference evidence="1 2" key="2">
    <citation type="journal article" date="2011" name="Mol. Biol. Evol.">
        <title>Unity in variety--the pan-genome of the Chlamydiae.</title>
        <authorList>
            <person name="Collingro A."/>
            <person name="Tischler P."/>
            <person name="Weinmaier T."/>
            <person name="Penz T."/>
            <person name="Heinz E."/>
            <person name="Brunham R.C."/>
            <person name="Read T.D."/>
            <person name="Bavoil P.M."/>
            <person name="Sachse K."/>
            <person name="Kahane S."/>
            <person name="Friedman M.G."/>
            <person name="Rattei T."/>
            <person name="Myers G.S."/>
            <person name="Horn M."/>
        </authorList>
    </citation>
    <scope>NUCLEOTIDE SEQUENCE [LARGE SCALE GENOMIC DNA]</scope>
    <source>
        <strain evidence="2">ATCC VR-1471 / Z</strain>
    </source>
</reference>
<dbReference type="KEGG" id="sng:SNE_A19630"/>
<dbReference type="AlphaFoldDB" id="F8L3I1"/>
<dbReference type="eggNOG" id="COG2226">
    <property type="taxonomic scope" value="Bacteria"/>
</dbReference>
<evidence type="ECO:0000313" key="1">
    <source>
        <dbReference type="EMBL" id="CCB89840.1"/>
    </source>
</evidence>
<protein>
    <submittedName>
        <fullName evidence="1">Uncharacterized protein</fullName>
    </submittedName>
</protein>
<organism evidence="1 2">
    <name type="scientific">Simkania negevensis (strain ATCC VR-1471 / DSM 27360 / Z)</name>
    <dbReference type="NCBI Taxonomy" id="331113"/>
    <lineage>
        <taxon>Bacteria</taxon>
        <taxon>Pseudomonadati</taxon>
        <taxon>Chlamydiota</taxon>
        <taxon>Chlamydiia</taxon>
        <taxon>Parachlamydiales</taxon>
        <taxon>Simkaniaceae</taxon>
        <taxon>Simkania</taxon>
    </lineage>
</organism>
<name>F8L3I1_SIMNZ</name>